<dbReference type="Gene3D" id="1.10.1300.10">
    <property type="entry name" value="3'5'-cyclic nucleotide phosphodiesterase, catalytic domain"/>
    <property type="match status" value="1"/>
</dbReference>
<dbReference type="Pfam" id="PF00211">
    <property type="entry name" value="Guanylate_cyc"/>
    <property type="match status" value="1"/>
</dbReference>
<keyword evidence="4" id="KW-0812">Transmembrane</keyword>
<comment type="caution">
    <text evidence="16">The sequence shown here is derived from an EMBL/GenBank/DDBJ whole genome shotgun (WGS) entry which is preliminary data.</text>
</comment>
<feature type="chain" id="PRO_5040404713" description="guanylate cyclase" evidence="12">
    <location>
        <begin position="21"/>
        <end position="1603"/>
    </location>
</feature>
<dbReference type="PROSITE" id="PS50125">
    <property type="entry name" value="GUANYLATE_CYCLASE_2"/>
    <property type="match status" value="1"/>
</dbReference>
<feature type="domain" description="Guanylate cyclase" evidence="14">
    <location>
        <begin position="1013"/>
        <end position="1144"/>
    </location>
</feature>
<dbReference type="PANTHER" id="PTHR11920">
    <property type="entry name" value="GUANYLYL CYCLASE"/>
    <property type="match status" value="1"/>
</dbReference>
<organism evidence="16 17">
    <name type="scientific">Seminavis robusta</name>
    <dbReference type="NCBI Taxonomy" id="568900"/>
    <lineage>
        <taxon>Eukaryota</taxon>
        <taxon>Sar</taxon>
        <taxon>Stramenopiles</taxon>
        <taxon>Ochrophyta</taxon>
        <taxon>Bacillariophyta</taxon>
        <taxon>Bacillariophyceae</taxon>
        <taxon>Bacillariophycidae</taxon>
        <taxon>Naviculales</taxon>
        <taxon>Naviculaceae</taxon>
        <taxon>Seminavis</taxon>
    </lineage>
</organism>
<evidence type="ECO:0000256" key="3">
    <source>
        <dbReference type="ARBA" id="ARBA00022527"/>
    </source>
</evidence>
<dbReference type="InterPro" id="IPR008271">
    <property type="entry name" value="Ser/Thr_kinase_AS"/>
</dbReference>
<dbReference type="InterPro" id="IPR050401">
    <property type="entry name" value="Cyclic_nucleotide_synthase"/>
</dbReference>
<evidence type="ECO:0000256" key="1">
    <source>
        <dbReference type="ARBA" id="ARBA00004167"/>
    </source>
</evidence>
<accession>A0A9N8HZH4</accession>
<reference evidence="16" key="1">
    <citation type="submission" date="2020-06" db="EMBL/GenBank/DDBJ databases">
        <authorList>
            <consortium name="Plant Systems Biology data submission"/>
        </authorList>
    </citation>
    <scope>NUCLEOTIDE SEQUENCE</scope>
    <source>
        <strain evidence="16">D6</strain>
    </source>
</reference>
<dbReference type="Pfam" id="PF07714">
    <property type="entry name" value="PK_Tyr_Ser-Thr"/>
    <property type="match status" value="1"/>
</dbReference>
<protein>
    <recommendedName>
        <fullName evidence="2">guanylate cyclase</fullName>
        <ecNumber evidence="2">4.6.1.2</ecNumber>
    </recommendedName>
</protein>
<dbReference type="SMART" id="SM00220">
    <property type="entry name" value="S_TKc"/>
    <property type="match status" value="1"/>
</dbReference>
<feature type="domain" description="PDEase" evidence="15">
    <location>
        <begin position="1220"/>
        <end position="1602"/>
    </location>
</feature>
<dbReference type="Pfam" id="PF12974">
    <property type="entry name" value="Phosphonate-bd"/>
    <property type="match status" value="1"/>
</dbReference>
<evidence type="ECO:0000256" key="9">
    <source>
        <dbReference type="ARBA" id="ARBA00023239"/>
    </source>
</evidence>
<dbReference type="InterPro" id="IPR011009">
    <property type="entry name" value="Kinase-like_dom_sf"/>
</dbReference>
<evidence type="ECO:0000256" key="12">
    <source>
        <dbReference type="SAM" id="SignalP"/>
    </source>
</evidence>
<dbReference type="PROSITE" id="PS00108">
    <property type="entry name" value="PROTEIN_KINASE_ST"/>
    <property type="match status" value="1"/>
</dbReference>
<dbReference type="Proteomes" id="UP001153069">
    <property type="component" value="Unassembled WGS sequence"/>
</dbReference>
<evidence type="ECO:0000256" key="5">
    <source>
        <dbReference type="ARBA" id="ARBA00022741"/>
    </source>
</evidence>
<dbReference type="GO" id="GO:0007168">
    <property type="term" value="P:receptor guanylyl cyclase signaling pathway"/>
    <property type="evidence" value="ECO:0007669"/>
    <property type="project" value="TreeGrafter"/>
</dbReference>
<evidence type="ECO:0000256" key="6">
    <source>
        <dbReference type="ARBA" id="ARBA00022840"/>
    </source>
</evidence>
<dbReference type="Gene3D" id="3.40.190.10">
    <property type="entry name" value="Periplasmic binding protein-like II"/>
    <property type="match status" value="1"/>
</dbReference>
<dbReference type="GO" id="GO:0005524">
    <property type="term" value="F:ATP binding"/>
    <property type="evidence" value="ECO:0007669"/>
    <property type="project" value="UniProtKB-UniRule"/>
</dbReference>
<dbReference type="SUPFAM" id="SSF109604">
    <property type="entry name" value="HD-domain/PDEase-like"/>
    <property type="match status" value="1"/>
</dbReference>
<keyword evidence="5 11" id="KW-0547">Nucleotide-binding</keyword>
<evidence type="ECO:0000256" key="7">
    <source>
        <dbReference type="ARBA" id="ARBA00022989"/>
    </source>
</evidence>
<keyword evidence="16" id="KW-0418">Kinase</keyword>
<dbReference type="PROSITE" id="PS50011">
    <property type="entry name" value="PROTEIN_KINASE_DOM"/>
    <property type="match status" value="1"/>
</dbReference>
<keyword evidence="10" id="KW-0141">cGMP biosynthesis</keyword>
<gene>
    <name evidence="16" type="ORF">SEMRO_2280_G321800.1</name>
</gene>
<keyword evidence="7" id="KW-1133">Transmembrane helix</keyword>
<dbReference type="GO" id="GO:0005886">
    <property type="term" value="C:plasma membrane"/>
    <property type="evidence" value="ECO:0007669"/>
    <property type="project" value="TreeGrafter"/>
</dbReference>
<feature type="domain" description="Protein kinase" evidence="13">
    <location>
        <begin position="652"/>
        <end position="975"/>
    </location>
</feature>
<dbReference type="InterPro" id="IPR001245">
    <property type="entry name" value="Ser-Thr/Tyr_kinase_cat_dom"/>
</dbReference>
<dbReference type="SMART" id="SM00044">
    <property type="entry name" value="CYCc"/>
    <property type="match status" value="1"/>
</dbReference>
<dbReference type="GO" id="GO:0004016">
    <property type="term" value="F:adenylate cyclase activity"/>
    <property type="evidence" value="ECO:0007669"/>
    <property type="project" value="TreeGrafter"/>
</dbReference>
<feature type="signal peptide" evidence="12">
    <location>
        <begin position="1"/>
        <end position="20"/>
    </location>
</feature>
<evidence type="ECO:0000256" key="2">
    <source>
        <dbReference type="ARBA" id="ARBA00012202"/>
    </source>
</evidence>
<evidence type="ECO:0000259" key="15">
    <source>
        <dbReference type="PROSITE" id="PS51845"/>
    </source>
</evidence>
<dbReference type="Pfam" id="PF00233">
    <property type="entry name" value="PDEase_I"/>
    <property type="match status" value="1"/>
</dbReference>
<dbReference type="SUPFAM" id="SSF56112">
    <property type="entry name" value="Protein kinase-like (PK-like)"/>
    <property type="match status" value="1"/>
</dbReference>
<evidence type="ECO:0000313" key="17">
    <source>
        <dbReference type="Proteomes" id="UP001153069"/>
    </source>
</evidence>
<dbReference type="SUPFAM" id="SSF55073">
    <property type="entry name" value="Nucleotide cyclase"/>
    <property type="match status" value="1"/>
</dbReference>
<dbReference type="PANTHER" id="PTHR11920:SF335">
    <property type="entry name" value="GUANYLATE CYCLASE"/>
    <property type="match status" value="1"/>
</dbReference>
<dbReference type="CDD" id="cd07302">
    <property type="entry name" value="CHD"/>
    <property type="match status" value="1"/>
</dbReference>
<dbReference type="PROSITE" id="PS51845">
    <property type="entry name" value="PDEASE_I_2"/>
    <property type="match status" value="1"/>
</dbReference>
<evidence type="ECO:0000256" key="4">
    <source>
        <dbReference type="ARBA" id="ARBA00022692"/>
    </source>
</evidence>
<comment type="subcellular location">
    <subcellularLocation>
        <location evidence="1">Membrane</location>
        <topology evidence="1">Single-pass membrane protein</topology>
    </subcellularLocation>
</comment>
<dbReference type="GO" id="GO:0004383">
    <property type="term" value="F:guanylate cyclase activity"/>
    <property type="evidence" value="ECO:0007669"/>
    <property type="project" value="UniProtKB-EC"/>
</dbReference>
<dbReference type="SUPFAM" id="SSF53850">
    <property type="entry name" value="Periplasmic binding protein-like II"/>
    <property type="match status" value="1"/>
</dbReference>
<feature type="binding site" evidence="11">
    <location>
        <position position="680"/>
    </location>
    <ligand>
        <name>ATP</name>
        <dbReference type="ChEBI" id="CHEBI:30616"/>
    </ligand>
</feature>
<proteinExistence type="predicted"/>
<dbReference type="InterPro" id="IPR029787">
    <property type="entry name" value="Nucleotide_cyclase"/>
</dbReference>
<dbReference type="Gene3D" id="3.30.200.20">
    <property type="entry name" value="Phosphorylase Kinase, domain 1"/>
    <property type="match status" value="1"/>
</dbReference>
<keyword evidence="6 11" id="KW-0067">ATP-binding</keyword>
<dbReference type="InterPro" id="IPR036971">
    <property type="entry name" value="PDEase_catalytic_dom_sf"/>
</dbReference>
<dbReference type="InterPro" id="IPR001054">
    <property type="entry name" value="A/G_cyclase"/>
</dbReference>
<keyword evidence="3" id="KW-0723">Serine/threonine-protein kinase</keyword>
<dbReference type="InterPro" id="IPR000719">
    <property type="entry name" value="Prot_kinase_dom"/>
</dbReference>
<evidence type="ECO:0000256" key="10">
    <source>
        <dbReference type="ARBA" id="ARBA00023293"/>
    </source>
</evidence>
<dbReference type="EMBL" id="CAICTM010002278">
    <property type="protein sequence ID" value="CAB9528643.1"/>
    <property type="molecule type" value="Genomic_DNA"/>
</dbReference>
<keyword evidence="16" id="KW-0808">Transferase</keyword>
<dbReference type="InterPro" id="IPR002073">
    <property type="entry name" value="PDEase_catalytic_dom"/>
</dbReference>
<evidence type="ECO:0000259" key="13">
    <source>
        <dbReference type="PROSITE" id="PS50011"/>
    </source>
</evidence>
<dbReference type="GO" id="GO:0004114">
    <property type="term" value="F:3',5'-cyclic-nucleotide phosphodiesterase activity"/>
    <property type="evidence" value="ECO:0007669"/>
    <property type="project" value="InterPro"/>
</dbReference>
<dbReference type="PROSITE" id="PS00107">
    <property type="entry name" value="PROTEIN_KINASE_ATP"/>
    <property type="match status" value="1"/>
</dbReference>
<keyword evidence="8" id="KW-0472">Membrane</keyword>
<evidence type="ECO:0000259" key="14">
    <source>
        <dbReference type="PROSITE" id="PS50125"/>
    </source>
</evidence>
<dbReference type="OrthoDB" id="41650at2759"/>
<dbReference type="GO" id="GO:0004674">
    <property type="term" value="F:protein serine/threonine kinase activity"/>
    <property type="evidence" value="ECO:0007669"/>
    <property type="project" value="UniProtKB-KW"/>
</dbReference>
<evidence type="ECO:0000313" key="16">
    <source>
        <dbReference type="EMBL" id="CAB9528643.1"/>
    </source>
</evidence>
<keyword evidence="9" id="KW-0456">Lyase</keyword>
<name>A0A9N8HZH4_9STRA</name>
<dbReference type="Gene3D" id="1.10.510.10">
    <property type="entry name" value="Transferase(Phosphotransferase) domain 1"/>
    <property type="match status" value="1"/>
</dbReference>
<keyword evidence="17" id="KW-1185">Reference proteome</keyword>
<dbReference type="GO" id="GO:0001653">
    <property type="term" value="F:peptide receptor activity"/>
    <property type="evidence" value="ECO:0007669"/>
    <property type="project" value="TreeGrafter"/>
</dbReference>
<dbReference type="Gene3D" id="3.30.70.1230">
    <property type="entry name" value="Nucleotide cyclase"/>
    <property type="match status" value="1"/>
</dbReference>
<evidence type="ECO:0000256" key="11">
    <source>
        <dbReference type="PROSITE-ProRule" id="PRU10141"/>
    </source>
</evidence>
<dbReference type="EC" id="4.6.1.2" evidence="2"/>
<keyword evidence="12" id="KW-0732">Signal</keyword>
<dbReference type="InterPro" id="IPR017441">
    <property type="entry name" value="Protein_kinase_ATP_BS"/>
</dbReference>
<evidence type="ECO:0000256" key="8">
    <source>
        <dbReference type="ARBA" id="ARBA00023136"/>
    </source>
</evidence>
<sequence length="1603" mass="177699">MIKSRMALTVLNFSFPVTAPYQPTPAPVSPCDLQLPTPLSPSASRHYRVAVLAIRGVETAQAQWGLSFGDYLTATAGKRFDPPVSFEMVPVPFGLEREPVDMFVHGDYDFVYANPSMFSCVDSEVGMNTLVSVVSKRKVNGQVYSLTEFGGVIFTWAGNDQINNVEDLAQKRVGLVNIAGLGSGQMQFREMIKHGLHHLQDPQQLIFLENQNNVVQAVLNKEIDIGFVRTDQLERFIDPATNEPLDQSKIKIVGSQQNFLADGSPFPFASSTQELYPEWALASFPSVNKEIEREVQHSLMDLTRHAAAAKPLVECYEARNCTSLEDNDQICQEECFRQAHPWGHQTCEANADTTLLADLAQTAGKFAGWRTPLSYMSIRNMQQEIGFIQHRQDGTFQCLRGDSLADSVVCPLEHFKKPVNEIATGCEDLGMPCYGFSCMCKPCVKAYDVDVFPLTTTPAVLSSNNNNNSTNHQVGCGKFDVCGVVQQNHKLVFRAVDNRKRHNASFAVLLHVGGDTQKYHMKQPQNDDMFAYEFEFDATDSTVGYLIMEISVMEDGEWKQVSQSPFRLEVEPPDCKAETGDSGRVADANGNCVCDNSTVELASGCMPLGVFIPAVIVPILLVAAAAMFCYLWCKRKQDERMWQIDSKELCFDSPPQVLGKGRFGMVYLCTFRGTEVAVKKLLDADQIDETGHTSMGVHEVGKVVSLPSAKMEDVEQFPDEDASDTESQEVGITSCLFVAEQSSRGSSLMGSSVMSTVGSSRNPQATLKAEMRLLSKLRHPNVVTVVGCTEDARLVMEYMELGSMSDVLRSPTMVVDDGKVLGMVQDVAKGLRFLHATNIIHGDLKAQNVLVDAKFRAKVADFGLSKHPKRRRGKGASGTPFWMAPELLRGKSGNTTMSDIYSFGVFLFEAYKRQYPYQGEDPNEVLRKIIDPLVNKRPSIPSRCPMQVAGIMEACFEEPEGRPTASEIDEKLASITQDVGRGQSLLWELFPRHVAAAIRDGRTVEPETHENVSVLVSNIVGHETLASTLSPTKHSNLLDRLYSKLENLCDLHNVFRLVTVNDGFMCATNLAEEQHDHVRSIAAFAADALKAAACTFVDEGDPSKGYVSIRIGISSGTVVSHVVGSRTPRYSIFGQPVNIANKLESSAVAGRAQCAEVSANLLKEQDPEADLFLQGMVPIDGGNEIVSYWIGEPIVPGSEPVAAAPDSGVSNQGLGSLVEWNVDVLARVIREIVAARDTHHGNRTQADFSHLAAASEAGTIIDEVEEVVSLPKFDVDTIRRMQERQGVALPRDVMLQLRDFVTEIAQMYDNDVPFHNFQHASHVTLSVVRLLTRIKAVPMSGLGATNRDNEEQSNMSLHECSFGIASDPVTQLAIIFSALIHDTAHQGVPNAQLVKENQEIAARYKGRSVAEQNSVALAWNLFMNPKFSELRHTIAQTEAEITRFRQLVINCVMATDIVDKALKQLRNNRWDTAFGGQIAEEEERAVNRKATIVIEHIIQASDIGHTMQQWHVYRKWNERFFHECYKAYKEGRGEQDPSKGWYKGEIGFFDFYIIPLAKKLQESGVFGVYGDEYVKNAQANREEWVKCGEHALAEMMEKQKKRR</sequence>
<dbReference type="GO" id="GO:0035556">
    <property type="term" value="P:intracellular signal transduction"/>
    <property type="evidence" value="ECO:0007669"/>
    <property type="project" value="InterPro"/>
</dbReference>